<dbReference type="Pfam" id="PF03724">
    <property type="entry name" value="META"/>
    <property type="match status" value="2"/>
</dbReference>
<reference evidence="2 3" key="1">
    <citation type="submission" date="2020-08" db="EMBL/GenBank/DDBJ databases">
        <title>A Genomic Blueprint of the Chicken Gut Microbiome.</title>
        <authorList>
            <person name="Gilroy R."/>
            <person name="Ravi A."/>
            <person name="Getino M."/>
            <person name="Pursley I."/>
            <person name="Horton D.L."/>
            <person name="Alikhan N.-F."/>
            <person name="Baker D."/>
            <person name="Gharbi K."/>
            <person name="Hall N."/>
            <person name="Watson M."/>
            <person name="Adriaenssens E.M."/>
            <person name="Foster-Nyarko E."/>
            <person name="Jarju S."/>
            <person name="Secka A."/>
            <person name="Antonio M."/>
            <person name="Oren A."/>
            <person name="Chaudhuri R."/>
            <person name="La Ragione R.M."/>
            <person name="Hildebrand F."/>
            <person name="Pallen M.J."/>
        </authorList>
    </citation>
    <scope>NUCLEOTIDE SEQUENCE [LARGE SCALE GENOMIC DNA]</scope>
    <source>
        <strain evidence="2 3">Sa1YUN3</strain>
    </source>
</reference>
<feature type="domain" description="DUF306" evidence="1">
    <location>
        <begin position="17"/>
        <end position="122"/>
    </location>
</feature>
<dbReference type="PANTHER" id="PTHR35535:SF1">
    <property type="entry name" value="HEAT SHOCK PROTEIN HSLJ"/>
    <property type="match status" value="1"/>
</dbReference>
<dbReference type="Proteomes" id="UP000616346">
    <property type="component" value="Unassembled WGS sequence"/>
</dbReference>
<sequence>MMNSCGTGSKAISSVDLAGEWNIVEVNGEKITAENLPYLGMDMKEKRIYGNAGCNRMMGSLDFDSIQPGKIHFASVATTRMMCPDMETERKVVEALDKVAGYEETKSGLSLNDSEGKQIMKLEKRLQPEVSVKDLEGEWNIVSVYNFELGGMEKAPFLAFNVAEKRVHGNAGCNVINGGFEQEADKASSLRFTQMISTMMSCPDMDIERQVLGALDKVRSFSLDENGTMLLVDGEGTTVITLSRK</sequence>
<dbReference type="PANTHER" id="PTHR35535">
    <property type="entry name" value="HEAT SHOCK PROTEIN HSLJ"/>
    <property type="match status" value="1"/>
</dbReference>
<accession>A0ABR8V9X7</accession>
<protein>
    <submittedName>
        <fullName evidence="2">META domain-containing protein</fullName>
    </submittedName>
</protein>
<evidence type="ECO:0000313" key="3">
    <source>
        <dbReference type="Proteomes" id="UP000616346"/>
    </source>
</evidence>
<organism evidence="2 3">
    <name type="scientific">Phocaeicola faecium</name>
    <dbReference type="NCBI Taxonomy" id="2762213"/>
    <lineage>
        <taxon>Bacteria</taxon>
        <taxon>Pseudomonadati</taxon>
        <taxon>Bacteroidota</taxon>
        <taxon>Bacteroidia</taxon>
        <taxon>Bacteroidales</taxon>
        <taxon>Bacteroidaceae</taxon>
        <taxon>Phocaeicola</taxon>
    </lineage>
</organism>
<dbReference type="Gene3D" id="2.40.128.270">
    <property type="match status" value="2"/>
</dbReference>
<proteinExistence type="predicted"/>
<gene>
    <name evidence="2" type="ORF">H9626_05030</name>
</gene>
<comment type="caution">
    <text evidence="2">The sequence shown here is derived from an EMBL/GenBank/DDBJ whole genome shotgun (WGS) entry which is preliminary data.</text>
</comment>
<dbReference type="EMBL" id="JACSPQ010000001">
    <property type="protein sequence ID" value="MBD8001584.1"/>
    <property type="molecule type" value="Genomic_DNA"/>
</dbReference>
<dbReference type="InterPro" id="IPR005184">
    <property type="entry name" value="DUF306_Meta_HslJ"/>
</dbReference>
<dbReference type="InterPro" id="IPR038670">
    <property type="entry name" value="HslJ-like_sf"/>
</dbReference>
<feature type="domain" description="DUF306" evidence="1">
    <location>
        <begin position="134"/>
        <end position="242"/>
    </location>
</feature>
<name>A0ABR8V9X7_9BACT</name>
<dbReference type="InterPro" id="IPR053147">
    <property type="entry name" value="Hsp_HslJ-like"/>
</dbReference>
<evidence type="ECO:0000313" key="2">
    <source>
        <dbReference type="EMBL" id="MBD8001584.1"/>
    </source>
</evidence>
<evidence type="ECO:0000259" key="1">
    <source>
        <dbReference type="Pfam" id="PF03724"/>
    </source>
</evidence>
<keyword evidence="3" id="KW-1185">Reference proteome</keyword>